<dbReference type="AlphaFoldDB" id="A0A0C3NR29"/>
<protein>
    <submittedName>
        <fullName evidence="1">Uncharacterized protein</fullName>
    </submittedName>
</protein>
<evidence type="ECO:0000313" key="2">
    <source>
        <dbReference type="Proteomes" id="UP000054217"/>
    </source>
</evidence>
<sequence>MYNSYRVSQTIGRAPAVYHEMSGVRMMVVGPAETLLQLEGVDEGEFLSISLPRVLDKLCKYDIERPPALGYVAVE</sequence>
<name>A0A0C3NR29_PISTI</name>
<evidence type="ECO:0000313" key="1">
    <source>
        <dbReference type="EMBL" id="KIN97768.1"/>
    </source>
</evidence>
<proteinExistence type="predicted"/>
<reference evidence="1 2" key="1">
    <citation type="submission" date="2014-04" db="EMBL/GenBank/DDBJ databases">
        <authorList>
            <consortium name="DOE Joint Genome Institute"/>
            <person name="Kuo A."/>
            <person name="Kohler A."/>
            <person name="Costa M.D."/>
            <person name="Nagy L.G."/>
            <person name="Floudas D."/>
            <person name="Copeland A."/>
            <person name="Barry K.W."/>
            <person name="Cichocki N."/>
            <person name="Veneault-Fourrey C."/>
            <person name="LaButti K."/>
            <person name="Lindquist E.A."/>
            <person name="Lipzen A."/>
            <person name="Lundell T."/>
            <person name="Morin E."/>
            <person name="Murat C."/>
            <person name="Sun H."/>
            <person name="Tunlid A."/>
            <person name="Henrissat B."/>
            <person name="Grigoriev I.V."/>
            <person name="Hibbett D.S."/>
            <person name="Martin F."/>
            <person name="Nordberg H.P."/>
            <person name="Cantor M.N."/>
            <person name="Hua S.X."/>
        </authorList>
    </citation>
    <scope>NUCLEOTIDE SEQUENCE [LARGE SCALE GENOMIC DNA]</scope>
    <source>
        <strain evidence="1 2">Marx 270</strain>
    </source>
</reference>
<keyword evidence="2" id="KW-1185">Reference proteome</keyword>
<gene>
    <name evidence="1" type="ORF">M404DRAFT_1005841</name>
</gene>
<reference evidence="2" key="2">
    <citation type="submission" date="2015-01" db="EMBL/GenBank/DDBJ databases">
        <title>Evolutionary Origins and Diversification of the Mycorrhizal Mutualists.</title>
        <authorList>
            <consortium name="DOE Joint Genome Institute"/>
            <consortium name="Mycorrhizal Genomics Consortium"/>
            <person name="Kohler A."/>
            <person name="Kuo A."/>
            <person name="Nagy L.G."/>
            <person name="Floudas D."/>
            <person name="Copeland A."/>
            <person name="Barry K.W."/>
            <person name="Cichocki N."/>
            <person name="Veneault-Fourrey C."/>
            <person name="LaButti K."/>
            <person name="Lindquist E.A."/>
            <person name="Lipzen A."/>
            <person name="Lundell T."/>
            <person name="Morin E."/>
            <person name="Murat C."/>
            <person name="Riley R."/>
            <person name="Ohm R."/>
            <person name="Sun H."/>
            <person name="Tunlid A."/>
            <person name="Henrissat B."/>
            <person name="Grigoriev I.V."/>
            <person name="Hibbett D.S."/>
            <person name="Martin F."/>
        </authorList>
    </citation>
    <scope>NUCLEOTIDE SEQUENCE [LARGE SCALE GENOMIC DNA]</scope>
    <source>
        <strain evidence="2">Marx 270</strain>
    </source>
</reference>
<organism evidence="1 2">
    <name type="scientific">Pisolithus tinctorius Marx 270</name>
    <dbReference type="NCBI Taxonomy" id="870435"/>
    <lineage>
        <taxon>Eukaryota</taxon>
        <taxon>Fungi</taxon>
        <taxon>Dikarya</taxon>
        <taxon>Basidiomycota</taxon>
        <taxon>Agaricomycotina</taxon>
        <taxon>Agaricomycetes</taxon>
        <taxon>Agaricomycetidae</taxon>
        <taxon>Boletales</taxon>
        <taxon>Sclerodermatineae</taxon>
        <taxon>Pisolithaceae</taxon>
        <taxon>Pisolithus</taxon>
    </lineage>
</organism>
<dbReference type="HOGENOM" id="CLU_2672097_0_0_1"/>
<dbReference type="Proteomes" id="UP000054217">
    <property type="component" value="Unassembled WGS sequence"/>
</dbReference>
<dbReference type="InParanoid" id="A0A0C3NR29"/>
<accession>A0A0C3NR29</accession>
<dbReference type="EMBL" id="KN832024">
    <property type="protein sequence ID" value="KIN97768.1"/>
    <property type="molecule type" value="Genomic_DNA"/>
</dbReference>